<dbReference type="PATRIC" id="fig|1638788.3.peg.3934"/>
<name>A0A0K1S3X8_9CHRO</name>
<keyword evidence="2" id="KW-1185">Reference proteome</keyword>
<dbReference type="EMBL" id="CP011339">
    <property type="protein sequence ID" value="AKV68854.1"/>
    <property type="molecule type" value="Genomic_DNA"/>
</dbReference>
<organism evidence="1 2">
    <name type="scientific">Microcystis panniformis FACHB-1757</name>
    <dbReference type="NCBI Taxonomy" id="1638788"/>
    <lineage>
        <taxon>Bacteria</taxon>
        <taxon>Bacillati</taxon>
        <taxon>Cyanobacteriota</taxon>
        <taxon>Cyanophyceae</taxon>
        <taxon>Oscillatoriophycideae</taxon>
        <taxon>Chroococcales</taxon>
        <taxon>Microcystaceae</taxon>
        <taxon>Microcystis</taxon>
    </lineage>
</organism>
<evidence type="ECO:0000313" key="2">
    <source>
        <dbReference type="Proteomes" id="UP000068167"/>
    </source>
</evidence>
<protein>
    <submittedName>
        <fullName evidence="1">Uncharacterized protein</fullName>
    </submittedName>
</protein>
<dbReference type="AlphaFoldDB" id="A0A0K1S3X8"/>
<reference evidence="1 2" key="1">
    <citation type="journal article" date="2016" name="Stand. Genomic Sci.">
        <title>Complete genome sequence and genomic characterization of Microcystis panniformis FACHB 1757 by third-generation sequencing.</title>
        <authorList>
            <person name="Zhang J.Y."/>
            <person name="Guan R."/>
            <person name="Zhang H.J."/>
            <person name="Li H."/>
            <person name="Xiao P."/>
            <person name="Yu G.L."/>
            <person name="Du L."/>
            <person name="Cao D.M."/>
            <person name="Zhu B.C."/>
            <person name="Li R.H."/>
            <person name="Lu Z.H."/>
        </authorList>
    </citation>
    <scope>NUCLEOTIDE SEQUENCE [LARGE SCALE GENOMIC DNA]</scope>
    <source>
        <strain evidence="1 2">FACHB-1757</strain>
    </source>
</reference>
<evidence type="ECO:0000313" key="1">
    <source>
        <dbReference type="EMBL" id="AKV68854.1"/>
    </source>
</evidence>
<dbReference type="Proteomes" id="UP000068167">
    <property type="component" value="Chromosome"/>
</dbReference>
<accession>A0A0K1S3X8</accession>
<proteinExistence type="predicted"/>
<dbReference type="RefSeq" id="WP_284525823.1">
    <property type="nucleotide sequence ID" value="NZ_CP011339.1"/>
</dbReference>
<sequence>MRNVNLNILKFLESVNNFCLSLSNIGLGDSYQLSVISYQM</sequence>
<gene>
    <name evidence="1" type="ORF">VL20_3897</name>
</gene>
<dbReference type="KEGG" id="mpk:VL20_3897"/>